<feature type="domain" description="DUF6460" evidence="2">
    <location>
        <begin position="48"/>
        <end position="73"/>
    </location>
</feature>
<sequence length="78" mass="8977">MQFNAGVIIKLLIWSFLVGLLLYWLEWSPGDVYGWIANKVATLWDWLVGSGLQYVLLGATIVVPIYFIMQFKNRRRGG</sequence>
<evidence type="ECO:0000259" key="2">
    <source>
        <dbReference type="Pfam" id="PF20061"/>
    </source>
</evidence>
<keyword evidence="1" id="KW-0472">Membrane</keyword>
<protein>
    <submittedName>
        <fullName evidence="3">DUF6460 domain-containing protein</fullName>
    </submittedName>
</protein>
<organism evidence="3 4">
    <name type="scientific">Kordiimonas lipolytica</name>
    <dbReference type="NCBI Taxonomy" id="1662421"/>
    <lineage>
        <taxon>Bacteria</taxon>
        <taxon>Pseudomonadati</taxon>
        <taxon>Pseudomonadota</taxon>
        <taxon>Alphaproteobacteria</taxon>
        <taxon>Kordiimonadales</taxon>
        <taxon>Kordiimonadaceae</taxon>
        <taxon>Kordiimonas</taxon>
    </lineage>
</organism>
<feature type="transmembrane region" description="Helical" evidence="1">
    <location>
        <begin position="51"/>
        <end position="69"/>
    </location>
</feature>
<keyword evidence="1" id="KW-0812">Transmembrane</keyword>
<accession>A0ABV8U6F7</accession>
<feature type="transmembrane region" description="Helical" evidence="1">
    <location>
        <begin position="7"/>
        <end position="25"/>
    </location>
</feature>
<dbReference type="InterPro" id="IPR045594">
    <property type="entry name" value="DUF6460"/>
</dbReference>
<keyword evidence="4" id="KW-1185">Reference proteome</keyword>
<dbReference type="RefSeq" id="WP_068148514.1">
    <property type="nucleotide sequence ID" value="NZ_JBHSCR010000001.1"/>
</dbReference>
<comment type="caution">
    <text evidence="3">The sequence shown here is derived from an EMBL/GenBank/DDBJ whole genome shotgun (WGS) entry which is preliminary data.</text>
</comment>
<gene>
    <name evidence="3" type="ORF">ACFO5Q_02825</name>
</gene>
<dbReference type="Proteomes" id="UP001595776">
    <property type="component" value="Unassembled WGS sequence"/>
</dbReference>
<reference evidence="4" key="1">
    <citation type="journal article" date="2019" name="Int. J. Syst. Evol. Microbiol.">
        <title>The Global Catalogue of Microorganisms (GCM) 10K type strain sequencing project: providing services to taxonomists for standard genome sequencing and annotation.</title>
        <authorList>
            <consortium name="The Broad Institute Genomics Platform"/>
            <consortium name="The Broad Institute Genome Sequencing Center for Infectious Disease"/>
            <person name="Wu L."/>
            <person name="Ma J."/>
        </authorList>
    </citation>
    <scope>NUCLEOTIDE SEQUENCE [LARGE SCALE GENOMIC DNA]</scope>
    <source>
        <strain evidence="4">CGMCC 1.15304</strain>
    </source>
</reference>
<evidence type="ECO:0000256" key="1">
    <source>
        <dbReference type="SAM" id="Phobius"/>
    </source>
</evidence>
<dbReference type="Pfam" id="PF20061">
    <property type="entry name" value="DUF6460"/>
    <property type="match status" value="1"/>
</dbReference>
<keyword evidence="1" id="KW-1133">Transmembrane helix</keyword>
<evidence type="ECO:0000313" key="3">
    <source>
        <dbReference type="EMBL" id="MFC4346778.1"/>
    </source>
</evidence>
<proteinExistence type="predicted"/>
<name>A0ABV8U6F7_9PROT</name>
<evidence type="ECO:0000313" key="4">
    <source>
        <dbReference type="Proteomes" id="UP001595776"/>
    </source>
</evidence>
<dbReference type="EMBL" id="JBHSCR010000001">
    <property type="protein sequence ID" value="MFC4346778.1"/>
    <property type="molecule type" value="Genomic_DNA"/>
</dbReference>